<dbReference type="SMART" id="SM00240">
    <property type="entry name" value="FHA"/>
    <property type="match status" value="1"/>
</dbReference>
<dbReference type="Proteomes" id="UP000294933">
    <property type="component" value="Unassembled WGS sequence"/>
</dbReference>
<dbReference type="PROSITE" id="PS50011">
    <property type="entry name" value="PROTEIN_KINASE_DOM"/>
    <property type="match status" value="1"/>
</dbReference>
<gene>
    <name evidence="6" type="ORF">BD410DRAFT_288783</name>
</gene>
<dbReference type="Gene3D" id="1.10.510.10">
    <property type="entry name" value="Transferase(Phosphotransferase) domain 1"/>
    <property type="match status" value="1"/>
</dbReference>
<feature type="domain" description="FHA" evidence="4">
    <location>
        <begin position="43"/>
        <end position="96"/>
    </location>
</feature>
<dbReference type="STRING" id="50990.A0A4Y7Q265"/>
<evidence type="ECO:0000256" key="2">
    <source>
        <dbReference type="ARBA" id="ARBA00022741"/>
    </source>
</evidence>
<evidence type="ECO:0000259" key="4">
    <source>
        <dbReference type="PROSITE" id="PS50006"/>
    </source>
</evidence>
<dbReference type="InterPro" id="IPR008984">
    <property type="entry name" value="SMAD_FHA_dom_sf"/>
</dbReference>
<dbReference type="PANTHER" id="PTHR24347">
    <property type="entry name" value="SERINE/THREONINE-PROTEIN KINASE"/>
    <property type="match status" value="1"/>
</dbReference>
<dbReference type="Gene3D" id="2.60.200.20">
    <property type="match status" value="1"/>
</dbReference>
<keyword evidence="7" id="KW-1185">Reference proteome</keyword>
<name>A0A4Y7Q265_9AGAM</name>
<keyword evidence="3" id="KW-0067">ATP-binding</keyword>
<dbReference type="PROSITE" id="PS50006">
    <property type="entry name" value="FHA_DOMAIN"/>
    <property type="match status" value="1"/>
</dbReference>
<dbReference type="VEuPathDB" id="FungiDB:BD410DRAFT_288783"/>
<evidence type="ECO:0000256" key="1">
    <source>
        <dbReference type="ARBA" id="ARBA00005575"/>
    </source>
</evidence>
<protein>
    <submittedName>
        <fullName evidence="6">Kinase-like protein</fullName>
    </submittedName>
</protein>
<sequence length="487" mass="55278">MDMDTEPTTSDSFVRQYGHLWGFFIPCNSENPQIDFSIHCLDVSFGRGPECDYRLEDRKISSIHCRLRWDGQEAWDSMATITDLSTNGTFINGKKIGTNQTCILRDGDEVAFSSWEHCDGAEDHRYIFRFTACGLPRDGLYKFYDIADRLGAGAFTTVVRAISRETGATYAVKMIRRSRCKYNDTIGNNVFIRKIDIFKGLHHKNICQLKEMFVDVNSIYLVLEYVDGGNLYDYMTKLKGHSLSRQDLWAGVQAQIDEEKTRLVTRQICQALAYIHSQGIAHRNLTPENILVTKDDPPVVKLANFGLPKVVDSETFFRTPIYIAPDDLLSGAATQGHDHLVDSWSVGVIVFKMLTGVSPFEDSEVVPIHIRIRRLKVVWDRLLNIPHSIEALSFVARLLIFEPRARMSPTQALSHIWIRPSDTALPRDAIVPEDNWSTFSYAPTGSLELAPMRSINENSVVDDVRQHQRQDGHMDVAVEQGFKNLSI</sequence>
<dbReference type="SUPFAM" id="SSF49879">
    <property type="entry name" value="SMAD/FHA domain"/>
    <property type="match status" value="1"/>
</dbReference>
<evidence type="ECO:0000313" key="7">
    <source>
        <dbReference type="Proteomes" id="UP000294933"/>
    </source>
</evidence>
<dbReference type="EMBL" id="ML170179">
    <property type="protein sequence ID" value="TDL21734.1"/>
    <property type="molecule type" value="Genomic_DNA"/>
</dbReference>
<keyword evidence="6" id="KW-0418">Kinase</keyword>
<evidence type="ECO:0000259" key="5">
    <source>
        <dbReference type="PROSITE" id="PS50011"/>
    </source>
</evidence>
<keyword evidence="2" id="KW-0547">Nucleotide-binding</keyword>
<dbReference type="CDD" id="cd00060">
    <property type="entry name" value="FHA"/>
    <property type="match status" value="1"/>
</dbReference>
<evidence type="ECO:0000256" key="3">
    <source>
        <dbReference type="ARBA" id="ARBA00022840"/>
    </source>
</evidence>
<evidence type="ECO:0000313" key="6">
    <source>
        <dbReference type="EMBL" id="TDL21734.1"/>
    </source>
</evidence>
<dbReference type="GO" id="GO:0005524">
    <property type="term" value="F:ATP binding"/>
    <property type="evidence" value="ECO:0007669"/>
    <property type="project" value="UniProtKB-KW"/>
</dbReference>
<dbReference type="Pfam" id="PF00069">
    <property type="entry name" value="Pkinase"/>
    <property type="match status" value="1"/>
</dbReference>
<dbReference type="FunFam" id="1.10.510.10:FF:000571">
    <property type="entry name" value="Maternal embryonic leucine zipper kinase"/>
    <property type="match status" value="1"/>
</dbReference>
<keyword evidence="6" id="KW-0808">Transferase</keyword>
<comment type="similarity">
    <text evidence="1">Belongs to the protein kinase superfamily. CAMK Ser/Thr protein kinase family. CHEK2 subfamily.</text>
</comment>
<organism evidence="6 7">
    <name type="scientific">Rickenella mellea</name>
    <dbReference type="NCBI Taxonomy" id="50990"/>
    <lineage>
        <taxon>Eukaryota</taxon>
        <taxon>Fungi</taxon>
        <taxon>Dikarya</taxon>
        <taxon>Basidiomycota</taxon>
        <taxon>Agaricomycotina</taxon>
        <taxon>Agaricomycetes</taxon>
        <taxon>Hymenochaetales</taxon>
        <taxon>Rickenellaceae</taxon>
        <taxon>Rickenella</taxon>
    </lineage>
</organism>
<dbReference type="GO" id="GO:0004672">
    <property type="term" value="F:protein kinase activity"/>
    <property type="evidence" value="ECO:0007669"/>
    <property type="project" value="InterPro"/>
</dbReference>
<dbReference type="InterPro" id="IPR000719">
    <property type="entry name" value="Prot_kinase_dom"/>
</dbReference>
<proteinExistence type="inferred from homology"/>
<dbReference type="AlphaFoldDB" id="A0A4Y7Q265"/>
<feature type="domain" description="Protein kinase" evidence="5">
    <location>
        <begin position="144"/>
        <end position="418"/>
    </location>
</feature>
<dbReference type="InterPro" id="IPR000253">
    <property type="entry name" value="FHA_dom"/>
</dbReference>
<dbReference type="OrthoDB" id="10252171at2759"/>
<dbReference type="SUPFAM" id="SSF56112">
    <property type="entry name" value="Protein kinase-like (PK-like)"/>
    <property type="match status" value="1"/>
</dbReference>
<accession>A0A4Y7Q265</accession>
<dbReference type="InterPro" id="IPR011009">
    <property type="entry name" value="Kinase-like_dom_sf"/>
</dbReference>
<reference evidence="6 7" key="1">
    <citation type="submission" date="2018-06" db="EMBL/GenBank/DDBJ databases">
        <title>A transcriptomic atlas of mushroom development highlights an independent origin of complex multicellularity.</title>
        <authorList>
            <consortium name="DOE Joint Genome Institute"/>
            <person name="Krizsan K."/>
            <person name="Almasi E."/>
            <person name="Merenyi Z."/>
            <person name="Sahu N."/>
            <person name="Viragh M."/>
            <person name="Koszo T."/>
            <person name="Mondo S."/>
            <person name="Kiss B."/>
            <person name="Balint B."/>
            <person name="Kues U."/>
            <person name="Barry K."/>
            <person name="Hegedus J.C."/>
            <person name="Henrissat B."/>
            <person name="Johnson J."/>
            <person name="Lipzen A."/>
            <person name="Ohm R."/>
            <person name="Nagy I."/>
            <person name="Pangilinan J."/>
            <person name="Yan J."/>
            <person name="Xiong Y."/>
            <person name="Grigoriev I.V."/>
            <person name="Hibbett D.S."/>
            <person name="Nagy L.G."/>
        </authorList>
    </citation>
    <scope>NUCLEOTIDE SEQUENCE [LARGE SCALE GENOMIC DNA]</scope>
    <source>
        <strain evidence="6 7">SZMC22713</strain>
    </source>
</reference>
<dbReference type="Pfam" id="PF00498">
    <property type="entry name" value="FHA"/>
    <property type="match status" value="1"/>
</dbReference>